<reference evidence="1" key="1">
    <citation type="journal article" date="2021" name="Environ. Microbiol.">
        <title>Gene family expansions and transcriptome signatures uncover fungal adaptations to wood decay.</title>
        <authorList>
            <person name="Hage H."/>
            <person name="Miyauchi S."/>
            <person name="Viragh M."/>
            <person name="Drula E."/>
            <person name="Min B."/>
            <person name="Chaduli D."/>
            <person name="Navarro D."/>
            <person name="Favel A."/>
            <person name="Norest M."/>
            <person name="Lesage-Meessen L."/>
            <person name="Balint B."/>
            <person name="Merenyi Z."/>
            <person name="de Eugenio L."/>
            <person name="Morin E."/>
            <person name="Martinez A.T."/>
            <person name="Baldrian P."/>
            <person name="Stursova M."/>
            <person name="Martinez M.J."/>
            <person name="Novotny C."/>
            <person name="Magnuson J.K."/>
            <person name="Spatafora J.W."/>
            <person name="Maurice S."/>
            <person name="Pangilinan J."/>
            <person name="Andreopoulos W."/>
            <person name="LaButti K."/>
            <person name="Hundley H."/>
            <person name="Na H."/>
            <person name="Kuo A."/>
            <person name="Barry K."/>
            <person name="Lipzen A."/>
            <person name="Henrissat B."/>
            <person name="Riley R."/>
            <person name="Ahrendt S."/>
            <person name="Nagy L.G."/>
            <person name="Grigoriev I.V."/>
            <person name="Martin F."/>
            <person name="Rosso M.N."/>
        </authorList>
    </citation>
    <scope>NUCLEOTIDE SEQUENCE</scope>
    <source>
        <strain evidence="1">CBS 384.51</strain>
    </source>
</reference>
<name>A0ACB8TXK9_9APHY</name>
<gene>
    <name evidence="1" type="ORF">BDY19DRAFT_341628</name>
</gene>
<sequence length="186" mass="20711">MSDDEVSWNSRLLHGGLTRTYVCVPQQSLLESLDLNQLNCLNETAEHNVKSIFISRKQNTSSSAYLLSDADEQLLINIPFVRGVRVKSLLIKSSGEPGQQPRKIKLFINHSSLGFEDVQDAEEPEASQVIELTDEQVTRGRRIPLRFIFVAGNEGDDQTRIDGIDIFGLVTGGNKDLSGLRNVEEV</sequence>
<evidence type="ECO:0000313" key="1">
    <source>
        <dbReference type="EMBL" id="KAI0086681.1"/>
    </source>
</evidence>
<evidence type="ECO:0000313" key="2">
    <source>
        <dbReference type="Proteomes" id="UP001055072"/>
    </source>
</evidence>
<dbReference type="EMBL" id="MU274922">
    <property type="protein sequence ID" value="KAI0086681.1"/>
    <property type="molecule type" value="Genomic_DNA"/>
</dbReference>
<organism evidence="1 2">
    <name type="scientific">Irpex rosettiformis</name>
    <dbReference type="NCBI Taxonomy" id="378272"/>
    <lineage>
        <taxon>Eukaryota</taxon>
        <taxon>Fungi</taxon>
        <taxon>Dikarya</taxon>
        <taxon>Basidiomycota</taxon>
        <taxon>Agaricomycotina</taxon>
        <taxon>Agaricomycetes</taxon>
        <taxon>Polyporales</taxon>
        <taxon>Irpicaceae</taxon>
        <taxon>Irpex</taxon>
    </lineage>
</organism>
<keyword evidence="2" id="KW-1185">Reference proteome</keyword>
<protein>
    <submittedName>
        <fullName evidence="1">Galactose-binding domain-like protein</fullName>
    </submittedName>
</protein>
<dbReference type="Proteomes" id="UP001055072">
    <property type="component" value="Unassembled WGS sequence"/>
</dbReference>
<accession>A0ACB8TXK9</accession>
<comment type="caution">
    <text evidence="1">The sequence shown here is derived from an EMBL/GenBank/DDBJ whole genome shotgun (WGS) entry which is preliminary data.</text>
</comment>
<proteinExistence type="predicted"/>